<dbReference type="EMBL" id="QRHA01000006">
    <property type="protein sequence ID" value="RDV25641.1"/>
    <property type="molecule type" value="Genomic_DNA"/>
</dbReference>
<dbReference type="FunFam" id="2.40.128.20:FF:000002">
    <property type="entry name" value="Outer membrane lipoprotein Blc"/>
    <property type="match status" value="1"/>
</dbReference>
<evidence type="ECO:0000256" key="8">
    <source>
        <dbReference type="ARBA" id="ARBA00023237"/>
    </source>
</evidence>
<evidence type="ECO:0000256" key="6">
    <source>
        <dbReference type="ARBA" id="ARBA00023136"/>
    </source>
</evidence>
<comment type="function">
    <text evidence="10 12">Involved in the storage or transport of lipids necessary for membrane maintenance under stressful conditions. Displays a binding preference for lysophospholipids.</text>
</comment>
<accession>A0A3D8M8W6</accession>
<dbReference type="PROSITE" id="PS00213">
    <property type="entry name" value="LIPOCALIN"/>
    <property type="match status" value="1"/>
</dbReference>
<dbReference type="RefSeq" id="WP_115593297.1">
    <property type="nucleotide sequence ID" value="NZ_QRHA01000006.1"/>
</dbReference>
<dbReference type="OrthoDB" id="9793905at2"/>
<evidence type="ECO:0000313" key="15">
    <source>
        <dbReference type="EMBL" id="RDV25641.1"/>
    </source>
</evidence>
<feature type="lipid moiety-binding region" description="S-diacylglycerol cysteine" evidence="13">
    <location>
        <position position="16"/>
    </location>
</feature>
<dbReference type="InterPro" id="IPR012674">
    <property type="entry name" value="Calycin"/>
</dbReference>
<sequence>MRIVGWMLGLFALTACTTVPENVDPIKEFELSRYLGTWYEIARFEHSFEAGLTDVTAKYQMREDGGVRVINRGYSPEKKQWEEAIGKAYFVGDPTIGHLKVSFFGPFYASYVIIALDKTNYQYALVTGPNRDYLWVLARTPQLPESTVMSLLDKASALGYNTDSLIFVSHSRNDG</sequence>
<keyword evidence="16" id="KW-1185">Reference proteome</keyword>
<name>A0A3D8M8W6_9ALTE</name>
<dbReference type="GO" id="GO:0006950">
    <property type="term" value="P:response to stress"/>
    <property type="evidence" value="ECO:0007669"/>
    <property type="project" value="UniProtKB-ARBA"/>
</dbReference>
<dbReference type="AlphaFoldDB" id="A0A3D8M8W6"/>
<evidence type="ECO:0000256" key="1">
    <source>
        <dbReference type="ARBA" id="ARBA00004459"/>
    </source>
</evidence>
<dbReference type="PRINTS" id="PR01171">
    <property type="entry name" value="BCTLIPOCALIN"/>
</dbReference>
<keyword evidence="4" id="KW-0732">Signal</keyword>
<evidence type="ECO:0000256" key="11">
    <source>
        <dbReference type="ARBA" id="ARBA00071217"/>
    </source>
</evidence>
<feature type="domain" description="Lipocalin/cytosolic fatty-acid binding" evidence="14">
    <location>
        <begin position="30"/>
        <end position="169"/>
    </location>
</feature>
<dbReference type="PANTHER" id="PTHR10612">
    <property type="entry name" value="APOLIPOPROTEIN D"/>
    <property type="match status" value="1"/>
</dbReference>
<dbReference type="Proteomes" id="UP000256561">
    <property type="component" value="Unassembled WGS sequence"/>
</dbReference>
<reference evidence="16" key="1">
    <citation type="submission" date="2018-08" db="EMBL/GenBank/DDBJ databases">
        <authorList>
            <person name="Zhang J."/>
            <person name="Du Z.-J."/>
        </authorList>
    </citation>
    <scope>NUCLEOTIDE SEQUENCE [LARGE SCALE GENOMIC DNA]</scope>
    <source>
        <strain evidence="16">KCTC 52655</strain>
    </source>
</reference>
<gene>
    <name evidence="15" type="ORF">DXV75_10175</name>
</gene>
<comment type="similarity">
    <text evidence="2 12">Belongs to the calycin superfamily. Lipocalin family.</text>
</comment>
<keyword evidence="8 12" id="KW-0998">Cell outer membrane</keyword>
<evidence type="ECO:0000256" key="2">
    <source>
        <dbReference type="ARBA" id="ARBA00006889"/>
    </source>
</evidence>
<dbReference type="Gene3D" id="2.40.128.20">
    <property type="match status" value="1"/>
</dbReference>
<comment type="subcellular location">
    <subcellularLocation>
        <location evidence="1">Cell outer membrane</location>
        <topology evidence="1">Lipid-anchor</topology>
    </subcellularLocation>
</comment>
<keyword evidence="7 13" id="KW-0564">Palmitate</keyword>
<dbReference type="PIRSF" id="PIRSF036893">
    <property type="entry name" value="Lipocalin_ApoD"/>
    <property type="match status" value="1"/>
</dbReference>
<proteinExistence type="inferred from homology"/>
<keyword evidence="6 12" id="KW-0472">Membrane</keyword>
<dbReference type="InterPro" id="IPR022272">
    <property type="entry name" value="Lipocalin_CS"/>
</dbReference>
<evidence type="ECO:0000256" key="4">
    <source>
        <dbReference type="ARBA" id="ARBA00022729"/>
    </source>
</evidence>
<dbReference type="GO" id="GO:0008289">
    <property type="term" value="F:lipid binding"/>
    <property type="evidence" value="ECO:0007669"/>
    <property type="project" value="UniProtKB-UniRule"/>
</dbReference>
<organism evidence="15 16">
    <name type="scientific">Alteromonas aestuariivivens</name>
    <dbReference type="NCBI Taxonomy" id="1938339"/>
    <lineage>
        <taxon>Bacteria</taxon>
        <taxon>Pseudomonadati</taxon>
        <taxon>Pseudomonadota</taxon>
        <taxon>Gammaproteobacteria</taxon>
        <taxon>Alteromonadales</taxon>
        <taxon>Alteromonadaceae</taxon>
        <taxon>Alteromonas/Salinimonas group</taxon>
        <taxon>Alteromonas</taxon>
    </lineage>
</organism>
<feature type="lipid moiety-binding region" description="N-palmitoyl cysteine" evidence="13">
    <location>
        <position position="16"/>
    </location>
</feature>
<dbReference type="InterPro" id="IPR022271">
    <property type="entry name" value="Lipocalin_ApoD"/>
</dbReference>
<evidence type="ECO:0000313" key="16">
    <source>
        <dbReference type="Proteomes" id="UP000256561"/>
    </source>
</evidence>
<dbReference type="InterPro" id="IPR002446">
    <property type="entry name" value="Lipocalin_bac"/>
</dbReference>
<dbReference type="PANTHER" id="PTHR10612:SF34">
    <property type="entry name" value="APOLIPOPROTEIN D"/>
    <property type="match status" value="1"/>
</dbReference>
<dbReference type="SUPFAM" id="SSF50814">
    <property type="entry name" value="Lipocalins"/>
    <property type="match status" value="1"/>
</dbReference>
<dbReference type="GO" id="GO:0009279">
    <property type="term" value="C:cell outer membrane"/>
    <property type="evidence" value="ECO:0007669"/>
    <property type="project" value="UniProtKB-SubCell"/>
</dbReference>
<evidence type="ECO:0000256" key="9">
    <source>
        <dbReference type="ARBA" id="ARBA00023288"/>
    </source>
</evidence>
<dbReference type="InterPro" id="IPR047202">
    <property type="entry name" value="Lipocalin_Blc-like_dom"/>
</dbReference>
<evidence type="ECO:0000256" key="3">
    <source>
        <dbReference type="ARBA" id="ARBA00011738"/>
    </source>
</evidence>
<evidence type="ECO:0000256" key="13">
    <source>
        <dbReference type="PIRSR" id="PIRSR036893-52"/>
    </source>
</evidence>
<dbReference type="PROSITE" id="PS51257">
    <property type="entry name" value="PROKAR_LIPOPROTEIN"/>
    <property type="match status" value="1"/>
</dbReference>
<dbReference type="CDD" id="cd19438">
    <property type="entry name" value="lipocalin_Blc-like"/>
    <property type="match status" value="1"/>
</dbReference>
<comment type="caution">
    <text evidence="15">The sequence shown here is derived from an EMBL/GenBank/DDBJ whole genome shotgun (WGS) entry which is preliminary data.</text>
</comment>
<keyword evidence="9 12" id="KW-0449">Lipoprotein</keyword>
<dbReference type="Pfam" id="PF08212">
    <property type="entry name" value="Lipocalin_2"/>
    <property type="match status" value="1"/>
</dbReference>
<comment type="subunit">
    <text evidence="3 12">Homodimer.</text>
</comment>
<dbReference type="InterPro" id="IPR000566">
    <property type="entry name" value="Lipocln_cytosolic_FA-bd_dom"/>
</dbReference>
<evidence type="ECO:0000256" key="7">
    <source>
        <dbReference type="ARBA" id="ARBA00023139"/>
    </source>
</evidence>
<evidence type="ECO:0000256" key="5">
    <source>
        <dbReference type="ARBA" id="ARBA00023121"/>
    </source>
</evidence>
<evidence type="ECO:0000256" key="12">
    <source>
        <dbReference type="PIRNR" id="PIRNR036893"/>
    </source>
</evidence>
<evidence type="ECO:0000259" key="14">
    <source>
        <dbReference type="Pfam" id="PF08212"/>
    </source>
</evidence>
<evidence type="ECO:0000256" key="10">
    <source>
        <dbReference type="ARBA" id="ARBA00057024"/>
    </source>
</evidence>
<protein>
    <recommendedName>
        <fullName evidence="11 12">Outer membrane lipoprotein Blc</fullName>
    </recommendedName>
</protein>
<keyword evidence="5 12" id="KW-0446">Lipid-binding</keyword>